<feature type="region of interest" description="Disordered" evidence="1">
    <location>
        <begin position="1"/>
        <end position="30"/>
    </location>
</feature>
<evidence type="ECO:0000256" key="1">
    <source>
        <dbReference type="SAM" id="MobiDB-lite"/>
    </source>
</evidence>
<accession>A0ABW1DAD1</accession>
<proteinExistence type="predicted"/>
<evidence type="ECO:0000313" key="2">
    <source>
        <dbReference type="EMBL" id="MFC5834898.1"/>
    </source>
</evidence>
<reference evidence="3" key="1">
    <citation type="journal article" date="2019" name="Int. J. Syst. Evol. Microbiol.">
        <title>The Global Catalogue of Microorganisms (GCM) 10K type strain sequencing project: providing services to taxonomists for standard genome sequencing and annotation.</title>
        <authorList>
            <consortium name="The Broad Institute Genomics Platform"/>
            <consortium name="The Broad Institute Genome Sequencing Center for Infectious Disease"/>
            <person name="Wu L."/>
            <person name="Ma J."/>
        </authorList>
    </citation>
    <scope>NUCLEOTIDE SEQUENCE [LARGE SCALE GENOMIC DNA]</scope>
    <source>
        <strain evidence="3">CCUG 53903</strain>
    </source>
</reference>
<feature type="compositionally biased region" description="Basic and acidic residues" evidence="1">
    <location>
        <begin position="1"/>
        <end position="20"/>
    </location>
</feature>
<gene>
    <name evidence="2" type="ORF">ACFPZ3_64605</name>
</gene>
<dbReference type="Proteomes" id="UP001596058">
    <property type="component" value="Unassembled WGS sequence"/>
</dbReference>
<dbReference type="EMBL" id="JBHSPA010000115">
    <property type="protein sequence ID" value="MFC5834898.1"/>
    <property type="molecule type" value="Genomic_DNA"/>
</dbReference>
<comment type="caution">
    <text evidence="2">The sequence shown here is derived from an EMBL/GenBank/DDBJ whole genome shotgun (WGS) entry which is preliminary data.</text>
</comment>
<organism evidence="2 3">
    <name type="scientific">Nonomuraea insulae</name>
    <dbReference type="NCBI Taxonomy" id="1616787"/>
    <lineage>
        <taxon>Bacteria</taxon>
        <taxon>Bacillati</taxon>
        <taxon>Actinomycetota</taxon>
        <taxon>Actinomycetes</taxon>
        <taxon>Streptosporangiales</taxon>
        <taxon>Streptosporangiaceae</taxon>
        <taxon>Nonomuraea</taxon>
    </lineage>
</organism>
<protein>
    <submittedName>
        <fullName evidence="2">Uncharacterized protein</fullName>
    </submittedName>
</protein>
<evidence type="ECO:0000313" key="3">
    <source>
        <dbReference type="Proteomes" id="UP001596058"/>
    </source>
</evidence>
<sequence>MLGDPHAREAVRDGLEDGRTGSRAGQLVKRAAQPAGLQDLADTDDTVILRERLAAAGPDDDVLTGAEEDAYRRTVDRHIAMWALSDPLARFIYDGDR</sequence>
<dbReference type="RefSeq" id="WP_379524306.1">
    <property type="nucleotide sequence ID" value="NZ_JBHSPA010000115.1"/>
</dbReference>
<keyword evidence="3" id="KW-1185">Reference proteome</keyword>
<name>A0ABW1DAD1_9ACTN</name>